<evidence type="ECO:0000256" key="1">
    <source>
        <dbReference type="ARBA" id="ARBA00005594"/>
    </source>
</evidence>
<dbReference type="InterPro" id="IPR002306">
    <property type="entry name" value="Trp-tRNA-ligase"/>
</dbReference>
<keyword evidence="3 9" id="KW-0436">Ligase</keyword>
<dbReference type="Gene3D" id="3.40.50.620">
    <property type="entry name" value="HUPs"/>
    <property type="match status" value="1"/>
</dbReference>
<keyword evidence="5 9" id="KW-0067">ATP-binding</keyword>
<evidence type="ECO:0000256" key="6">
    <source>
        <dbReference type="ARBA" id="ARBA00022917"/>
    </source>
</evidence>
<dbReference type="NCBIfam" id="TIGR00233">
    <property type="entry name" value="trpS"/>
    <property type="match status" value="1"/>
</dbReference>
<sequence length="426" mass="46614">MITTPLRRSLATPALRPALTAAAGFSSSASKAPHFERRVFSGIQPTGMPHFGNFAGALSNWARLSAEYRHEAYPPQQSDGPLAHPSQLYCIVDLHSLTVPRRPGAPTPAEQTRDMAIGILASGVRAHGYDGPAGPSNPDVVLFCQSHLHEHSELTWLLTCQTPMGMLRRMTQWKDKWQSMNKATTETENLGQGDPENLLAGLMMYPVLMAADVLAYRATEVPVGDDQRQHLELARELARMFNNSTKRTVFPPPRTVLPDLAPGAARLMSLRDPTRKMSKSDPAAGSRLMIDDSPEDLRRKIARAVTDSEMGVTYEPDRRPGIANLLSIMALCQNDLRTAADLAAGVVHTPESLARDLAHAGHAVLKQAVADALCARMAPVHEEVSRLRADPDLVDEILRMGAERARAIARETMVDARAALGMLERW</sequence>
<dbReference type="STRING" id="691883.A0A058ZF46"/>
<keyword evidence="11" id="KW-1185">Reference proteome</keyword>
<dbReference type="GeneID" id="20525242"/>
<evidence type="ECO:0000256" key="7">
    <source>
        <dbReference type="ARBA" id="ARBA00023146"/>
    </source>
</evidence>
<proteinExistence type="inferred from homology"/>
<comment type="similarity">
    <text evidence="1 9">Belongs to the class-I aminoacyl-tRNA synthetase family.</text>
</comment>
<dbReference type="PANTHER" id="PTHR43766">
    <property type="entry name" value="TRYPTOPHAN--TRNA LIGASE, MITOCHONDRIAL"/>
    <property type="match status" value="1"/>
</dbReference>
<accession>A0A058ZF46</accession>
<dbReference type="EMBL" id="KB932201">
    <property type="protein sequence ID" value="KCV72964.1"/>
    <property type="molecule type" value="Genomic_DNA"/>
</dbReference>
<organism evidence="10">
    <name type="scientific">Fonticula alba</name>
    <name type="common">Slime mold</name>
    <dbReference type="NCBI Taxonomy" id="691883"/>
    <lineage>
        <taxon>Eukaryota</taxon>
        <taxon>Rotosphaerida</taxon>
        <taxon>Fonticulaceae</taxon>
        <taxon>Fonticula</taxon>
    </lineage>
</organism>
<dbReference type="eggNOG" id="KOG2713">
    <property type="taxonomic scope" value="Eukaryota"/>
</dbReference>
<dbReference type="InterPro" id="IPR050203">
    <property type="entry name" value="Trp-tRNA_synthetase"/>
</dbReference>
<dbReference type="AlphaFoldDB" id="A0A058ZF46"/>
<dbReference type="InterPro" id="IPR014729">
    <property type="entry name" value="Rossmann-like_a/b/a_fold"/>
</dbReference>
<name>A0A058ZF46_FONAL</name>
<gene>
    <name evidence="10" type="ORF">H696_00517</name>
</gene>
<dbReference type="GO" id="GO:0070183">
    <property type="term" value="P:mitochondrial tryptophanyl-tRNA aminoacylation"/>
    <property type="evidence" value="ECO:0007669"/>
    <property type="project" value="TreeGrafter"/>
</dbReference>
<evidence type="ECO:0000256" key="2">
    <source>
        <dbReference type="ARBA" id="ARBA00013161"/>
    </source>
</evidence>
<evidence type="ECO:0000256" key="3">
    <source>
        <dbReference type="ARBA" id="ARBA00022598"/>
    </source>
</evidence>
<keyword evidence="7 9" id="KW-0030">Aminoacyl-tRNA synthetase</keyword>
<dbReference type="CDD" id="cd00806">
    <property type="entry name" value="TrpRS_core"/>
    <property type="match status" value="1"/>
</dbReference>
<protein>
    <recommendedName>
        <fullName evidence="2">tryptophan--tRNA ligase</fullName>
        <ecNumber evidence="2">6.1.1.2</ecNumber>
    </recommendedName>
    <alternativeName>
        <fullName evidence="8">Tryptophanyl-tRNA synthetase</fullName>
    </alternativeName>
</protein>
<dbReference type="GO" id="GO:0005524">
    <property type="term" value="F:ATP binding"/>
    <property type="evidence" value="ECO:0007669"/>
    <property type="project" value="UniProtKB-KW"/>
</dbReference>
<dbReference type="OMA" id="PNHIRIE"/>
<dbReference type="Proteomes" id="UP000030693">
    <property type="component" value="Unassembled WGS sequence"/>
</dbReference>
<evidence type="ECO:0000256" key="4">
    <source>
        <dbReference type="ARBA" id="ARBA00022741"/>
    </source>
</evidence>
<keyword evidence="4 9" id="KW-0547">Nucleotide-binding</keyword>
<dbReference type="Gene3D" id="1.10.240.10">
    <property type="entry name" value="Tyrosyl-Transfer RNA Synthetase"/>
    <property type="match status" value="1"/>
</dbReference>
<evidence type="ECO:0000256" key="9">
    <source>
        <dbReference type="RuleBase" id="RU363036"/>
    </source>
</evidence>
<dbReference type="OrthoDB" id="15808at2759"/>
<evidence type="ECO:0000256" key="5">
    <source>
        <dbReference type="ARBA" id="ARBA00022840"/>
    </source>
</evidence>
<evidence type="ECO:0000313" key="11">
    <source>
        <dbReference type="Proteomes" id="UP000030693"/>
    </source>
</evidence>
<reference evidence="10" key="1">
    <citation type="submission" date="2013-04" db="EMBL/GenBank/DDBJ databases">
        <title>The Genome Sequence of Fonticula alba ATCC 38817.</title>
        <authorList>
            <consortium name="The Broad Institute Genomics Platform"/>
            <person name="Russ C."/>
            <person name="Cuomo C."/>
            <person name="Burger G."/>
            <person name="Gray M.W."/>
            <person name="Holland P.W.H."/>
            <person name="King N."/>
            <person name="Lang F.B.F."/>
            <person name="Roger A.J."/>
            <person name="Ruiz-Trillo I."/>
            <person name="Brown M."/>
            <person name="Walker B."/>
            <person name="Young S."/>
            <person name="Zeng Q."/>
            <person name="Gargeya S."/>
            <person name="Fitzgerald M."/>
            <person name="Haas B."/>
            <person name="Abouelleil A."/>
            <person name="Allen A.W."/>
            <person name="Alvarado L."/>
            <person name="Arachchi H.M."/>
            <person name="Berlin A.M."/>
            <person name="Chapman S.B."/>
            <person name="Gainer-Dewar J."/>
            <person name="Goldberg J."/>
            <person name="Griggs A."/>
            <person name="Gujja S."/>
            <person name="Hansen M."/>
            <person name="Howarth C."/>
            <person name="Imamovic A."/>
            <person name="Ireland A."/>
            <person name="Larimer J."/>
            <person name="McCowan C."/>
            <person name="Murphy C."/>
            <person name="Pearson M."/>
            <person name="Poon T.W."/>
            <person name="Priest M."/>
            <person name="Roberts A."/>
            <person name="Saif S."/>
            <person name="Shea T."/>
            <person name="Sisk P."/>
            <person name="Sykes S."/>
            <person name="Wortman J."/>
            <person name="Nusbaum C."/>
            <person name="Birren B."/>
        </authorList>
    </citation>
    <scope>NUCLEOTIDE SEQUENCE [LARGE SCALE GENOMIC DNA]</scope>
    <source>
        <strain evidence="10">ATCC 38817</strain>
    </source>
</reference>
<dbReference type="SUPFAM" id="SSF52374">
    <property type="entry name" value="Nucleotidylyl transferase"/>
    <property type="match status" value="1"/>
</dbReference>
<dbReference type="PANTHER" id="PTHR43766:SF1">
    <property type="entry name" value="TRYPTOPHAN--TRNA LIGASE, MITOCHONDRIAL"/>
    <property type="match status" value="1"/>
</dbReference>
<evidence type="ECO:0000313" key="10">
    <source>
        <dbReference type="EMBL" id="KCV72964.1"/>
    </source>
</evidence>
<dbReference type="Pfam" id="PF00579">
    <property type="entry name" value="tRNA-synt_1b"/>
    <property type="match status" value="1"/>
</dbReference>
<evidence type="ECO:0000256" key="8">
    <source>
        <dbReference type="ARBA" id="ARBA00030268"/>
    </source>
</evidence>
<dbReference type="GO" id="GO:0005759">
    <property type="term" value="C:mitochondrial matrix"/>
    <property type="evidence" value="ECO:0007669"/>
    <property type="project" value="TreeGrafter"/>
</dbReference>
<dbReference type="EC" id="6.1.1.2" evidence="2"/>
<dbReference type="RefSeq" id="XP_009492665.1">
    <property type="nucleotide sequence ID" value="XM_009494390.1"/>
</dbReference>
<dbReference type="GO" id="GO:0004830">
    <property type="term" value="F:tryptophan-tRNA ligase activity"/>
    <property type="evidence" value="ECO:0007669"/>
    <property type="project" value="UniProtKB-EC"/>
</dbReference>
<keyword evidence="6 9" id="KW-0648">Protein biosynthesis</keyword>
<dbReference type="InterPro" id="IPR002305">
    <property type="entry name" value="aa-tRNA-synth_Ic"/>
</dbReference>